<feature type="transmembrane region" description="Helical" evidence="6">
    <location>
        <begin position="7"/>
        <end position="26"/>
    </location>
</feature>
<dbReference type="PANTHER" id="PTHR43243">
    <property type="entry name" value="INNER MEMBRANE TRANSPORTER YGJI-RELATED"/>
    <property type="match status" value="1"/>
</dbReference>
<evidence type="ECO:0000256" key="5">
    <source>
        <dbReference type="ARBA" id="ARBA00023136"/>
    </source>
</evidence>
<comment type="similarity">
    <text evidence="2">Belongs to the amino acid-polyamine-organocation (APC) superfamily. Cationic amino acid transporter (CAT) (TC 2.A.3.3) family.</text>
</comment>
<reference evidence="7 8" key="1">
    <citation type="journal article" date="2020" name="Mol. Biol. Evol.">
        <title>Distinct Expression and Methylation Patterns for Genes with Different Fates following a Single Whole-Genome Duplication in Flowering Plants.</title>
        <authorList>
            <person name="Shi T."/>
            <person name="Rahmani R.S."/>
            <person name="Gugger P.F."/>
            <person name="Wang M."/>
            <person name="Li H."/>
            <person name="Zhang Y."/>
            <person name="Li Z."/>
            <person name="Wang Q."/>
            <person name="Van de Peer Y."/>
            <person name="Marchal K."/>
            <person name="Chen J."/>
        </authorList>
    </citation>
    <scope>NUCLEOTIDE SEQUENCE [LARGE SCALE GENOMIC DNA]</scope>
    <source>
        <tissue evidence="7">Leaf</tissue>
    </source>
</reference>
<evidence type="ECO:0008006" key="9">
    <source>
        <dbReference type="Google" id="ProtNLM"/>
    </source>
</evidence>
<accession>A0A822YXG4</accession>
<dbReference type="Proteomes" id="UP000607653">
    <property type="component" value="Unassembled WGS sequence"/>
</dbReference>
<keyword evidence="5 6" id="KW-0472">Membrane</keyword>
<comment type="subcellular location">
    <subcellularLocation>
        <location evidence="1">Membrane</location>
        <topology evidence="1">Multi-pass membrane protein</topology>
    </subcellularLocation>
</comment>
<evidence type="ECO:0000256" key="4">
    <source>
        <dbReference type="ARBA" id="ARBA00022989"/>
    </source>
</evidence>
<dbReference type="GO" id="GO:0022857">
    <property type="term" value="F:transmembrane transporter activity"/>
    <property type="evidence" value="ECO:0007669"/>
    <property type="project" value="InterPro"/>
</dbReference>
<feature type="transmembrane region" description="Helical" evidence="6">
    <location>
        <begin position="77"/>
        <end position="97"/>
    </location>
</feature>
<sequence length="183" mass="19925">MKKNLSWWDLIWLGIGAVIGTGIFVLTGQEARYDAGPAVVFSYVVSGISAMLSVFCYTLHRVRRGSFAYLRVELGDLMAFIAAGNILIEYVVSGAAVSRSWTSYFATLCNHKPDEFRIIANGLAEDYSRLDPIAVVIIAIVAIFASRSTKASSRINYVSSIIHVCIILFVNIAGMAYADIDAG</sequence>
<proteinExistence type="inferred from homology"/>
<evidence type="ECO:0000256" key="2">
    <source>
        <dbReference type="ARBA" id="ARBA00008572"/>
    </source>
</evidence>
<feature type="transmembrane region" description="Helical" evidence="6">
    <location>
        <begin position="127"/>
        <end position="145"/>
    </location>
</feature>
<dbReference type="Gene3D" id="1.20.1740.10">
    <property type="entry name" value="Amino acid/polyamine transporter I"/>
    <property type="match status" value="1"/>
</dbReference>
<protein>
    <recommendedName>
        <fullName evidence="9">Cationic amino acid transporter 1-like</fullName>
    </recommendedName>
</protein>
<evidence type="ECO:0000256" key="6">
    <source>
        <dbReference type="SAM" id="Phobius"/>
    </source>
</evidence>
<keyword evidence="8" id="KW-1185">Reference proteome</keyword>
<evidence type="ECO:0000256" key="3">
    <source>
        <dbReference type="ARBA" id="ARBA00022692"/>
    </source>
</evidence>
<gene>
    <name evidence="7" type="ORF">HUJ06_007878</name>
</gene>
<comment type="caution">
    <text evidence="7">The sequence shown here is derived from an EMBL/GenBank/DDBJ whole genome shotgun (WGS) entry which is preliminary data.</text>
</comment>
<dbReference type="InterPro" id="IPR002293">
    <property type="entry name" value="AA/rel_permease1"/>
</dbReference>
<organism evidence="7 8">
    <name type="scientific">Nelumbo nucifera</name>
    <name type="common">Sacred lotus</name>
    <dbReference type="NCBI Taxonomy" id="4432"/>
    <lineage>
        <taxon>Eukaryota</taxon>
        <taxon>Viridiplantae</taxon>
        <taxon>Streptophyta</taxon>
        <taxon>Embryophyta</taxon>
        <taxon>Tracheophyta</taxon>
        <taxon>Spermatophyta</taxon>
        <taxon>Magnoliopsida</taxon>
        <taxon>Proteales</taxon>
        <taxon>Nelumbonaceae</taxon>
        <taxon>Nelumbo</taxon>
    </lineage>
</organism>
<keyword evidence="3 6" id="KW-0812">Transmembrane</keyword>
<feature type="transmembrane region" description="Helical" evidence="6">
    <location>
        <begin position="157"/>
        <end position="178"/>
    </location>
</feature>
<dbReference type="EMBL" id="DUZY01000004">
    <property type="protein sequence ID" value="DAD37237.1"/>
    <property type="molecule type" value="Genomic_DNA"/>
</dbReference>
<dbReference type="AlphaFoldDB" id="A0A822YXG4"/>
<dbReference type="PANTHER" id="PTHR43243:SF1">
    <property type="entry name" value="CATIONIC AMINO ACID TRANSPORTER 1"/>
    <property type="match status" value="1"/>
</dbReference>
<name>A0A822YXG4_NELNU</name>
<evidence type="ECO:0000256" key="1">
    <source>
        <dbReference type="ARBA" id="ARBA00004141"/>
    </source>
</evidence>
<evidence type="ECO:0000313" key="8">
    <source>
        <dbReference type="Proteomes" id="UP000607653"/>
    </source>
</evidence>
<keyword evidence="4 6" id="KW-1133">Transmembrane helix</keyword>
<dbReference type="Pfam" id="PF13520">
    <property type="entry name" value="AA_permease_2"/>
    <property type="match status" value="1"/>
</dbReference>
<evidence type="ECO:0000313" key="7">
    <source>
        <dbReference type="EMBL" id="DAD37237.1"/>
    </source>
</evidence>
<dbReference type="GO" id="GO:0016020">
    <property type="term" value="C:membrane"/>
    <property type="evidence" value="ECO:0007669"/>
    <property type="project" value="UniProtKB-SubCell"/>
</dbReference>
<feature type="transmembrane region" description="Helical" evidence="6">
    <location>
        <begin position="38"/>
        <end position="57"/>
    </location>
</feature>